<dbReference type="EMBL" id="SNYJ01000025">
    <property type="protein sequence ID" value="TDQ34254.1"/>
    <property type="molecule type" value="Genomic_DNA"/>
</dbReference>
<dbReference type="OrthoDB" id="2886653at2"/>
<evidence type="ECO:0000313" key="1">
    <source>
        <dbReference type="EMBL" id="TDQ34254.1"/>
    </source>
</evidence>
<reference evidence="1 2" key="1">
    <citation type="submission" date="2019-03" db="EMBL/GenBank/DDBJ databases">
        <title>Genomic Encyclopedia of Type Strains, Phase IV (KMG-IV): sequencing the most valuable type-strain genomes for metagenomic binning, comparative biology and taxonomic classification.</title>
        <authorList>
            <person name="Goeker M."/>
        </authorList>
    </citation>
    <scope>NUCLEOTIDE SEQUENCE [LARGE SCALE GENOMIC DNA]</scope>
    <source>
        <strain evidence="1 2">DSM 28697</strain>
    </source>
</reference>
<dbReference type="AlphaFoldDB" id="A0A4R6TTM0"/>
<dbReference type="Pfam" id="PF10764">
    <property type="entry name" value="Gin"/>
    <property type="match status" value="1"/>
</dbReference>
<protein>
    <submittedName>
        <fullName evidence="1">Inhibitor of sigma-G Gin protein</fullName>
    </submittedName>
</protein>
<evidence type="ECO:0000313" key="2">
    <source>
        <dbReference type="Proteomes" id="UP000295632"/>
    </source>
</evidence>
<organism evidence="1 2">
    <name type="scientific">Aureibacillus halotolerans</name>
    <dbReference type="NCBI Taxonomy" id="1508390"/>
    <lineage>
        <taxon>Bacteria</taxon>
        <taxon>Bacillati</taxon>
        <taxon>Bacillota</taxon>
        <taxon>Bacilli</taxon>
        <taxon>Bacillales</taxon>
        <taxon>Bacillaceae</taxon>
        <taxon>Aureibacillus</taxon>
    </lineage>
</organism>
<proteinExistence type="predicted"/>
<gene>
    <name evidence="1" type="ORF">EV213_12558</name>
</gene>
<accession>A0A4R6TTM0</accession>
<dbReference type="Proteomes" id="UP000295632">
    <property type="component" value="Unassembled WGS sequence"/>
</dbReference>
<name>A0A4R6TTM0_9BACI</name>
<comment type="caution">
    <text evidence="1">The sequence shown here is derived from an EMBL/GenBank/DDBJ whole genome shotgun (WGS) entry which is preliminary data.</text>
</comment>
<dbReference type="RefSeq" id="WP_133582202.1">
    <property type="nucleotide sequence ID" value="NZ_SNYJ01000025.1"/>
</dbReference>
<dbReference type="InterPro" id="IPR019700">
    <property type="entry name" value="Sigma-G_inhibitor_Gin"/>
</dbReference>
<sequence>MEHSKDKSCVICEQTKDRGIYLYNRYICYDCEQVILQTQPEDEEYKTIVKKLKGLAHSTLSTSL</sequence>
<keyword evidence="2" id="KW-1185">Reference proteome</keyword>